<dbReference type="InterPro" id="IPR002104">
    <property type="entry name" value="Integrase_catalytic"/>
</dbReference>
<evidence type="ECO:0000256" key="4">
    <source>
        <dbReference type="ARBA" id="ARBA00023172"/>
    </source>
</evidence>
<dbReference type="OrthoDB" id="918094at2"/>
<keyword evidence="9" id="KW-1185">Reference proteome</keyword>
<feature type="domain" description="Core-binding (CB)" evidence="7">
    <location>
        <begin position="106"/>
        <end position="180"/>
    </location>
</feature>
<comment type="similarity">
    <text evidence="1">Belongs to the 'phage' integrase family.</text>
</comment>
<dbReference type="PROSITE" id="PS51900">
    <property type="entry name" value="CB"/>
    <property type="match status" value="1"/>
</dbReference>
<dbReference type="RefSeq" id="WP_109617019.1">
    <property type="nucleotide sequence ID" value="NZ_QGDO01000002.1"/>
</dbReference>
<evidence type="ECO:0000256" key="1">
    <source>
        <dbReference type="ARBA" id="ARBA00008857"/>
    </source>
</evidence>
<dbReference type="InterPro" id="IPR011010">
    <property type="entry name" value="DNA_brk_join_enz"/>
</dbReference>
<dbReference type="EMBL" id="QGDO01000002">
    <property type="protein sequence ID" value="PWJ42900.1"/>
    <property type="molecule type" value="Genomic_DNA"/>
</dbReference>
<dbReference type="CDD" id="cd00397">
    <property type="entry name" value="DNA_BRE_C"/>
    <property type="match status" value="1"/>
</dbReference>
<dbReference type="PANTHER" id="PTHR30349">
    <property type="entry name" value="PHAGE INTEGRASE-RELATED"/>
    <property type="match status" value="1"/>
</dbReference>
<dbReference type="InterPro" id="IPR050090">
    <property type="entry name" value="Tyrosine_recombinase_XerCD"/>
</dbReference>
<evidence type="ECO:0000256" key="5">
    <source>
        <dbReference type="PROSITE-ProRule" id="PRU01248"/>
    </source>
</evidence>
<proteinExistence type="inferred from homology"/>
<keyword evidence="2" id="KW-0229">DNA integration</keyword>
<dbReference type="SUPFAM" id="SSF56349">
    <property type="entry name" value="DNA breaking-rejoining enzymes"/>
    <property type="match status" value="1"/>
</dbReference>
<dbReference type="Gene3D" id="1.10.443.10">
    <property type="entry name" value="Intergrase catalytic core"/>
    <property type="match status" value="1"/>
</dbReference>
<dbReference type="PANTHER" id="PTHR30349:SF41">
    <property type="entry name" value="INTEGRASE_RECOMBINASE PROTEIN MJ0367-RELATED"/>
    <property type="match status" value="1"/>
</dbReference>
<name>A0A315ZC56_SEDFL</name>
<evidence type="ECO:0000259" key="7">
    <source>
        <dbReference type="PROSITE" id="PS51900"/>
    </source>
</evidence>
<evidence type="ECO:0000313" key="9">
    <source>
        <dbReference type="Proteomes" id="UP000245535"/>
    </source>
</evidence>
<dbReference type="InterPro" id="IPR044068">
    <property type="entry name" value="CB"/>
</dbReference>
<dbReference type="InterPro" id="IPR013762">
    <property type="entry name" value="Integrase-like_cat_sf"/>
</dbReference>
<organism evidence="8 9">
    <name type="scientific">Sediminitomix flava</name>
    <dbReference type="NCBI Taxonomy" id="379075"/>
    <lineage>
        <taxon>Bacteria</taxon>
        <taxon>Pseudomonadati</taxon>
        <taxon>Bacteroidota</taxon>
        <taxon>Cytophagia</taxon>
        <taxon>Cytophagales</taxon>
        <taxon>Flammeovirgaceae</taxon>
        <taxon>Sediminitomix</taxon>
    </lineage>
</organism>
<dbReference type="AlphaFoldDB" id="A0A315ZC56"/>
<dbReference type="Pfam" id="PF00589">
    <property type="entry name" value="Phage_integrase"/>
    <property type="match status" value="1"/>
</dbReference>
<sequence length="389" mass="45614">MAKAKNSSSKSVIAEYKKISSTLLLKEYETWLKQKDGKYDNYLRVAHLFLVFCKEHNLGIDEVSFQMYATQQDLKKSMKSILNKFIKFSDEQGHHDFVYDRKRGPLPKNAVILAFLDSLSHPPSRDSYGYALNRYDIWCKDGELPLLSSETLLAFLDYLEDFFTKNRYLSVVKSLAKWVLENRESIPEHRHDTLEEIQEIEKITFLKSFKADGYKYYKDAFTKKEREFFLETCPDSESKLLFSLMAFEALRISEACDIKIRDINHLNREIYVEARGGFLRQAVKMSETTARYYKDYMSEHHLEGPALFPNTAKSKAFKWFKKILEQTGIHKEKRVSPHSLRHTALQILMDDGHSLEDVQRHGRHKRITSTLVYVKENKADKSISENKEE</sequence>
<protein>
    <submittedName>
        <fullName evidence="8">Site-specific recombinase XerD</fullName>
    </submittedName>
</protein>
<evidence type="ECO:0000256" key="3">
    <source>
        <dbReference type="ARBA" id="ARBA00023125"/>
    </source>
</evidence>
<dbReference type="PROSITE" id="PS51898">
    <property type="entry name" value="TYR_RECOMBINASE"/>
    <property type="match status" value="1"/>
</dbReference>
<feature type="domain" description="Tyr recombinase" evidence="6">
    <location>
        <begin position="216"/>
        <end position="389"/>
    </location>
</feature>
<dbReference type="Proteomes" id="UP000245535">
    <property type="component" value="Unassembled WGS sequence"/>
</dbReference>
<reference evidence="8 9" key="1">
    <citation type="submission" date="2018-03" db="EMBL/GenBank/DDBJ databases">
        <title>Genomic Encyclopedia of Archaeal and Bacterial Type Strains, Phase II (KMG-II): from individual species to whole genera.</title>
        <authorList>
            <person name="Goeker M."/>
        </authorList>
    </citation>
    <scope>NUCLEOTIDE SEQUENCE [LARGE SCALE GENOMIC DNA]</scope>
    <source>
        <strain evidence="8 9">DSM 28229</strain>
    </source>
</reference>
<keyword evidence="3 5" id="KW-0238">DNA-binding</keyword>
<keyword evidence="4" id="KW-0233">DNA recombination</keyword>
<accession>A0A315ZC56</accession>
<evidence type="ECO:0000256" key="2">
    <source>
        <dbReference type="ARBA" id="ARBA00022908"/>
    </source>
</evidence>
<dbReference type="GO" id="GO:0015074">
    <property type="term" value="P:DNA integration"/>
    <property type="evidence" value="ECO:0007669"/>
    <property type="project" value="UniProtKB-KW"/>
</dbReference>
<evidence type="ECO:0000259" key="6">
    <source>
        <dbReference type="PROSITE" id="PS51898"/>
    </source>
</evidence>
<evidence type="ECO:0000313" key="8">
    <source>
        <dbReference type="EMBL" id="PWJ42900.1"/>
    </source>
</evidence>
<dbReference type="GO" id="GO:0003677">
    <property type="term" value="F:DNA binding"/>
    <property type="evidence" value="ECO:0007669"/>
    <property type="project" value="UniProtKB-UniRule"/>
</dbReference>
<gene>
    <name evidence="8" type="ORF">BC781_102446</name>
</gene>
<dbReference type="GO" id="GO:0006310">
    <property type="term" value="P:DNA recombination"/>
    <property type="evidence" value="ECO:0007669"/>
    <property type="project" value="UniProtKB-KW"/>
</dbReference>
<comment type="caution">
    <text evidence="8">The sequence shown here is derived from an EMBL/GenBank/DDBJ whole genome shotgun (WGS) entry which is preliminary data.</text>
</comment>